<dbReference type="EMBL" id="JARK01001490">
    <property type="protein sequence ID" value="EYB96003.1"/>
    <property type="molecule type" value="Genomic_DNA"/>
</dbReference>
<organism evidence="1 2">
    <name type="scientific">Ancylostoma ceylanicum</name>
    <dbReference type="NCBI Taxonomy" id="53326"/>
    <lineage>
        <taxon>Eukaryota</taxon>
        <taxon>Metazoa</taxon>
        <taxon>Ecdysozoa</taxon>
        <taxon>Nematoda</taxon>
        <taxon>Chromadorea</taxon>
        <taxon>Rhabditida</taxon>
        <taxon>Rhabditina</taxon>
        <taxon>Rhabditomorpha</taxon>
        <taxon>Strongyloidea</taxon>
        <taxon>Ancylostomatidae</taxon>
        <taxon>Ancylostomatinae</taxon>
        <taxon>Ancylostoma</taxon>
    </lineage>
</organism>
<comment type="caution">
    <text evidence="1">The sequence shown here is derived from an EMBL/GenBank/DDBJ whole genome shotgun (WGS) entry which is preliminary data.</text>
</comment>
<evidence type="ECO:0000313" key="2">
    <source>
        <dbReference type="Proteomes" id="UP000024635"/>
    </source>
</evidence>
<dbReference type="AlphaFoldDB" id="A0A016SZ37"/>
<dbReference type="Proteomes" id="UP000024635">
    <property type="component" value="Unassembled WGS sequence"/>
</dbReference>
<proteinExistence type="predicted"/>
<sequence>MYQALSGRVFLASSVTIPKPVASSILTAAALRIPSSTNYQLSVRVDPINMDELLSLRFEILGMLMPAHISAFTVRIPQKLDFVIHVLNVPSTCTWTTSHLIGLWQKRPIASSQDWKSLRPFFLP</sequence>
<name>A0A016SZ37_9BILA</name>
<evidence type="ECO:0000313" key="1">
    <source>
        <dbReference type="EMBL" id="EYB96003.1"/>
    </source>
</evidence>
<keyword evidence="2" id="KW-1185">Reference proteome</keyword>
<gene>
    <name evidence="1" type="primary">Acey_s0154.g2981</name>
    <name evidence="1" type="ORF">Y032_0154g2981</name>
</gene>
<protein>
    <submittedName>
        <fullName evidence="1">Uncharacterized protein</fullName>
    </submittedName>
</protein>
<accession>A0A016SZ37</accession>
<reference evidence="2" key="1">
    <citation type="journal article" date="2015" name="Nat. Genet.">
        <title>The genome and transcriptome of the zoonotic hookworm Ancylostoma ceylanicum identify infection-specific gene families.</title>
        <authorList>
            <person name="Schwarz E.M."/>
            <person name="Hu Y."/>
            <person name="Antoshechkin I."/>
            <person name="Miller M.M."/>
            <person name="Sternberg P.W."/>
            <person name="Aroian R.V."/>
        </authorList>
    </citation>
    <scope>NUCLEOTIDE SEQUENCE</scope>
    <source>
        <strain evidence="2">HY135</strain>
    </source>
</reference>